<dbReference type="VEuPathDB" id="FungiDB:HpaG808827"/>
<dbReference type="Proteomes" id="UP000011713">
    <property type="component" value="Unassembled WGS sequence"/>
</dbReference>
<organism evidence="1 2">
    <name type="scientific">Hyaloperonospora arabidopsidis (strain Emoy2)</name>
    <name type="common">Downy mildew agent</name>
    <name type="synonym">Peronospora arabidopsidis</name>
    <dbReference type="NCBI Taxonomy" id="559515"/>
    <lineage>
        <taxon>Eukaryota</taxon>
        <taxon>Sar</taxon>
        <taxon>Stramenopiles</taxon>
        <taxon>Oomycota</taxon>
        <taxon>Peronosporomycetes</taxon>
        <taxon>Peronosporales</taxon>
        <taxon>Peronosporaceae</taxon>
        <taxon>Hyaloperonospora</taxon>
    </lineage>
</organism>
<dbReference type="PANTHER" id="PTHR37067:SF3">
    <property type="entry name" value="PX DOMAIN-CONTAINING PROTEIN"/>
    <property type="match status" value="1"/>
</dbReference>
<dbReference type="EMBL" id="JH598602">
    <property type="status" value="NOT_ANNOTATED_CDS"/>
    <property type="molecule type" value="Genomic_DNA"/>
</dbReference>
<reference evidence="1" key="2">
    <citation type="submission" date="2015-06" db="UniProtKB">
        <authorList>
            <consortium name="EnsemblProtists"/>
        </authorList>
    </citation>
    <scope>IDENTIFICATION</scope>
    <source>
        <strain evidence="1">Emoy2</strain>
    </source>
</reference>
<accession>M4BQY8</accession>
<dbReference type="InParanoid" id="M4BQY8"/>
<dbReference type="AlphaFoldDB" id="M4BQY8"/>
<proteinExistence type="predicted"/>
<name>M4BQY8_HYAAE</name>
<dbReference type="OMA" id="VASTEHH"/>
<dbReference type="HOGENOM" id="CLU_1279800_0_0_1"/>
<protein>
    <submittedName>
        <fullName evidence="1">Uncharacterized protein</fullName>
    </submittedName>
</protein>
<evidence type="ECO:0000313" key="2">
    <source>
        <dbReference type="Proteomes" id="UP000011713"/>
    </source>
</evidence>
<dbReference type="PANTHER" id="PTHR37067">
    <property type="entry name" value="PX DOMAIN-CONTAINING PROTEIN"/>
    <property type="match status" value="1"/>
</dbReference>
<reference evidence="2" key="1">
    <citation type="journal article" date="2010" name="Science">
        <title>Signatures of adaptation to obligate biotrophy in the Hyaloperonospora arabidopsidis genome.</title>
        <authorList>
            <person name="Baxter L."/>
            <person name="Tripathy S."/>
            <person name="Ishaque N."/>
            <person name="Boot N."/>
            <person name="Cabral A."/>
            <person name="Kemen E."/>
            <person name="Thines M."/>
            <person name="Ah-Fong A."/>
            <person name="Anderson R."/>
            <person name="Badejoko W."/>
            <person name="Bittner-Eddy P."/>
            <person name="Boore J.L."/>
            <person name="Chibucos M.C."/>
            <person name="Coates M."/>
            <person name="Dehal P."/>
            <person name="Delehaunty K."/>
            <person name="Dong S."/>
            <person name="Downton P."/>
            <person name="Dumas B."/>
            <person name="Fabro G."/>
            <person name="Fronick C."/>
            <person name="Fuerstenberg S.I."/>
            <person name="Fulton L."/>
            <person name="Gaulin E."/>
            <person name="Govers F."/>
            <person name="Hughes L."/>
            <person name="Humphray S."/>
            <person name="Jiang R.H."/>
            <person name="Judelson H."/>
            <person name="Kamoun S."/>
            <person name="Kyung K."/>
            <person name="Meijer H."/>
            <person name="Minx P."/>
            <person name="Morris P."/>
            <person name="Nelson J."/>
            <person name="Phuntumart V."/>
            <person name="Qutob D."/>
            <person name="Rehmany A."/>
            <person name="Rougon-Cardoso A."/>
            <person name="Ryden P."/>
            <person name="Torto-Alalibo T."/>
            <person name="Studholme D."/>
            <person name="Wang Y."/>
            <person name="Win J."/>
            <person name="Wood J."/>
            <person name="Clifton S.W."/>
            <person name="Rogers J."/>
            <person name="Van den Ackerveken G."/>
            <person name="Jones J.D."/>
            <person name="McDowell J.M."/>
            <person name="Beynon J."/>
            <person name="Tyler B.M."/>
        </authorList>
    </citation>
    <scope>NUCLEOTIDE SEQUENCE [LARGE SCALE GENOMIC DNA]</scope>
    <source>
        <strain evidence="2">Emoy2</strain>
    </source>
</reference>
<dbReference type="EnsemblProtists" id="HpaT808827">
    <property type="protein sequence ID" value="HpaP808827"/>
    <property type="gene ID" value="HpaG808827"/>
</dbReference>
<dbReference type="STRING" id="559515.M4BQY8"/>
<evidence type="ECO:0000313" key="1">
    <source>
        <dbReference type="EnsemblProtists" id="HpaP808827"/>
    </source>
</evidence>
<sequence>MRIDVASTEHHIRDQRYAAGENLDRLGAEDQKAFTKEITTYAATLVTDLMSVKAERGLNNLTLENDAPHIVPQQLVNLHPSTFIQDVLNTYRARLNKFWMPEQVEELEADHRDLIKTNGGDVAVRDAIDNHEAHKLFNEECDCYPLFKRLCAFCGGFATIFPNTTSVESDFLILKWELDKRRTALMHLSLAGSF</sequence>
<keyword evidence="2" id="KW-1185">Reference proteome</keyword>